<dbReference type="EMBL" id="CP003249">
    <property type="protein sequence ID" value="AFV76550.1"/>
    <property type="molecule type" value="Genomic_DNA"/>
</dbReference>
<dbReference type="PATRIC" id="fig|751945.3.peg.1504"/>
<dbReference type="EC" id="3.1.-.-" evidence="5"/>
<accession>K7QZX2</accession>
<dbReference type="Pfam" id="PF01850">
    <property type="entry name" value="PIN"/>
    <property type="match status" value="1"/>
</dbReference>
<organism evidence="7 8">
    <name type="scientific">Thermus oshimai JL-2</name>
    <dbReference type="NCBI Taxonomy" id="751945"/>
    <lineage>
        <taxon>Bacteria</taxon>
        <taxon>Thermotogati</taxon>
        <taxon>Deinococcota</taxon>
        <taxon>Deinococci</taxon>
        <taxon>Thermales</taxon>
        <taxon>Thermaceae</taxon>
        <taxon>Thermus</taxon>
    </lineage>
</organism>
<dbReference type="GO" id="GO:0090729">
    <property type="term" value="F:toxin activity"/>
    <property type="evidence" value="ECO:0007669"/>
    <property type="project" value="UniProtKB-KW"/>
</dbReference>
<evidence type="ECO:0000256" key="1">
    <source>
        <dbReference type="ARBA" id="ARBA00022649"/>
    </source>
</evidence>
<dbReference type="GO" id="GO:0004540">
    <property type="term" value="F:RNA nuclease activity"/>
    <property type="evidence" value="ECO:0007669"/>
    <property type="project" value="InterPro"/>
</dbReference>
<keyword evidence="4 5" id="KW-0378">Hydrolase</keyword>
<evidence type="ECO:0000256" key="2">
    <source>
        <dbReference type="ARBA" id="ARBA00022722"/>
    </source>
</evidence>
<evidence type="ECO:0000313" key="8">
    <source>
        <dbReference type="Proteomes" id="UP000000211"/>
    </source>
</evidence>
<dbReference type="Proteomes" id="UP000000211">
    <property type="component" value="Chromosome"/>
</dbReference>
<keyword evidence="3 5" id="KW-0479">Metal-binding</keyword>
<protein>
    <recommendedName>
        <fullName evidence="5">Ribonuclease VapC</fullName>
        <shortName evidence="5">RNase VapC</shortName>
        <ecNumber evidence="5">3.1.-.-</ecNumber>
    </recommendedName>
    <alternativeName>
        <fullName evidence="5">Toxin VapC</fullName>
    </alternativeName>
</protein>
<evidence type="ECO:0000259" key="6">
    <source>
        <dbReference type="Pfam" id="PF01850"/>
    </source>
</evidence>
<keyword evidence="5" id="KW-0460">Magnesium</keyword>
<dbReference type="InterPro" id="IPR022907">
    <property type="entry name" value="VapC_family"/>
</dbReference>
<feature type="binding site" evidence="5">
    <location>
        <position position="102"/>
    </location>
    <ligand>
        <name>Mg(2+)</name>
        <dbReference type="ChEBI" id="CHEBI:18420"/>
    </ligand>
</feature>
<dbReference type="AlphaFoldDB" id="K7QZX2"/>
<evidence type="ECO:0000256" key="5">
    <source>
        <dbReference type="HAMAP-Rule" id="MF_00265"/>
    </source>
</evidence>
<dbReference type="InterPro" id="IPR002716">
    <property type="entry name" value="PIN_dom"/>
</dbReference>
<name>K7QZX2_THEOS</name>
<dbReference type="HAMAP" id="MF_00265">
    <property type="entry name" value="VapC_Nob1"/>
    <property type="match status" value="1"/>
</dbReference>
<evidence type="ECO:0000313" key="7">
    <source>
        <dbReference type="EMBL" id="AFV76550.1"/>
    </source>
</evidence>
<keyword evidence="8" id="KW-1185">Reference proteome</keyword>
<sequence>MDLNALVDTSVLVRYLTGEPPELAEQAAAILDGDETLGITDVVLVETAYVLESFYGISRPQVVDALIALLQKANLHPLNGRKDLWIEALLLCRPSRRVSFGDALLWATARLSGVGRVYTFDRRFPGEGVELLP</sequence>
<keyword evidence="1 5" id="KW-1277">Toxin-antitoxin system</keyword>
<comment type="similarity">
    <text evidence="5">Belongs to the PINc/VapC protein family.</text>
</comment>
<proteinExistence type="inferred from homology"/>
<evidence type="ECO:0000256" key="4">
    <source>
        <dbReference type="ARBA" id="ARBA00022801"/>
    </source>
</evidence>
<comment type="cofactor">
    <cofactor evidence="5">
        <name>Mg(2+)</name>
        <dbReference type="ChEBI" id="CHEBI:18420"/>
    </cofactor>
</comment>
<feature type="domain" description="PIN" evidence="6">
    <location>
        <begin position="6"/>
        <end position="124"/>
    </location>
</feature>
<dbReference type="eggNOG" id="COG5611">
    <property type="taxonomic scope" value="Bacteria"/>
</dbReference>
<dbReference type="GO" id="GO:0000287">
    <property type="term" value="F:magnesium ion binding"/>
    <property type="evidence" value="ECO:0007669"/>
    <property type="project" value="UniProtKB-UniRule"/>
</dbReference>
<dbReference type="SUPFAM" id="SSF88723">
    <property type="entry name" value="PIN domain-like"/>
    <property type="match status" value="1"/>
</dbReference>
<dbReference type="GO" id="GO:0016787">
    <property type="term" value="F:hydrolase activity"/>
    <property type="evidence" value="ECO:0007669"/>
    <property type="project" value="UniProtKB-KW"/>
</dbReference>
<gene>
    <name evidence="5" type="primary">vapC</name>
    <name evidence="7" type="ORF">Theos_1522</name>
</gene>
<keyword evidence="2 5" id="KW-0540">Nuclease</keyword>
<dbReference type="RefSeq" id="WP_016329731.1">
    <property type="nucleotide sequence ID" value="NC_019386.1"/>
</dbReference>
<dbReference type="CDD" id="cd18683">
    <property type="entry name" value="PIN_VapC-like"/>
    <property type="match status" value="1"/>
</dbReference>
<feature type="binding site" evidence="5">
    <location>
        <position position="8"/>
    </location>
    <ligand>
        <name>Mg(2+)</name>
        <dbReference type="ChEBI" id="CHEBI:18420"/>
    </ligand>
</feature>
<dbReference type="Gene3D" id="3.40.50.1010">
    <property type="entry name" value="5'-nuclease"/>
    <property type="match status" value="1"/>
</dbReference>
<evidence type="ECO:0000256" key="3">
    <source>
        <dbReference type="ARBA" id="ARBA00022723"/>
    </source>
</evidence>
<reference evidence="7 8" key="1">
    <citation type="journal article" date="2013" name="Genome Announc.">
        <title>Whole Genome Sequencing of Thermus oshimai JL-2 and Thermus thermophilus JL-18, Incomplete Denitrifiers from the United States Great Basin.</title>
        <authorList>
            <person name="Murugapiran S.K."/>
            <person name="Huntemann M."/>
            <person name="Wei C.L."/>
            <person name="Han J."/>
            <person name="Detter J.C."/>
            <person name="Han C.S."/>
            <person name="Erkkila T.H."/>
            <person name="Teshima H."/>
            <person name="Chen A."/>
            <person name="Kyrpides N."/>
            <person name="Mavrommatis K."/>
            <person name="Markowitz V."/>
            <person name="Szeto E."/>
            <person name="Ivanova N."/>
            <person name="Pagani I."/>
            <person name="Lam J."/>
            <person name="McDonald A.I."/>
            <person name="Dodsworth J.A."/>
            <person name="Pati A."/>
            <person name="Goodwin L."/>
            <person name="Peters L."/>
            <person name="Pitluck S."/>
            <person name="Woyke T."/>
            <person name="Hedlund B.P."/>
        </authorList>
    </citation>
    <scope>NUCLEOTIDE SEQUENCE</scope>
    <source>
        <strain evidence="7 8">JL-2</strain>
    </source>
</reference>
<dbReference type="HOGENOM" id="CLU_121449_2_1_0"/>
<comment type="function">
    <text evidence="5">Toxic component of a toxin-antitoxin (TA) system. An RNase.</text>
</comment>
<dbReference type="InterPro" id="IPR029060">
    <property type="entry name" value="PIN-like_dom_sf"/>
</dbReference>
<dbReference type="STRING" id="751945.Theos_1522"/>
<keyword evidence="5" id="KW-0800">Toxin</keyword>
<dbReference type="KEGG" id="tos:Theos_1522"/>